<dbReference type="Gene3D" id="3.10.110.10">
    <property type="entry name" value="Ubiquitin Conjugating Enzyme"/>
    <property type="match status" value="1"/>
</dbReference>
<dbReference type="GO" id="GO:0005524">
    <property type="term" value="F:ATP binding"/>
    <property type="evidence" value="ECO:0007669"/>
    <property type="project" value="UniProtKB-UniRule"/>
</dbReference>
<evidence type="ECO:0000313" key="6">
    <source>
        <dbReference type="EMBL" id="KIH61203.1"/>
    </source>
</evidence>
<organism evidence="6 7">
    <name type="scientific">Ancylostoma duodenale</name>
    <dbReference type="NCBI Taxonomy" id="51022"/>
    <lineage>
        <taxon>Eukaryota</taxon>
        <taxon>Metazoa</taxon>
        <taxon>Ecdysozoa</taxon>
        <taxon>Nematoda</taxon>
        <taxon>Chromadorea</taxon>
        <taxon>Rhabditida</taxon>
        <taxon>Rhabditina</taxon>
        <taxon>Rhabditomorpha</taxon>
        <taxon>Strongyloidea</taxon>
        <taxon>Ancylostomatidae</taxon>
        <taxon>Ancylostomatinae</taxon>
        <taxon>Ancylostoma</taxon>
    </lineage>
</organism>
<keyword evidence="7" id="KW-1185">Reference proteome</keyword>
<dbReference type="SUPFAM" id="SSF54495">
    <property type="entry name" value="UBC-like"/>
    <property type="match status" value="1"/>
</dbReference>
<reference evidence="6 7" key="1">
    <citation type="submission" date="2013-12" db="EMBL/GenBank/DDBJ databases">
        <title>Draft genome of the parsitic nematode Ancylostoma duodenale.</title>
        <authorList>
            <person name="Mitreva M."/>
        </authorList>
    </citation>
    <scope>NUCLEOTIDE SEQUENCE [LARGE SCALE GENOMIC DNA]</scope>
    <source>
        <strain evidence="6 7">Zhejiang</strain>
    </source>
</reference>
<dbReference type="OrthoDB" id="9978460at2759"/>
<dbReference type="Proteomes" id="UP000054047">
    <property type="component" value="Unassembled WGS sequence"/>
</dbReference>
<evidence type="ECO:0000256" key="1">
    <source>
        <dbReference type="ARBA" id="ARBA00022679"/>
    </source>
</evidence>
<dbReference type="InterPro" id="IPR050113">
    <property type="entry name" value="Ub_conjugating_enzyme"/>
</dbReference>
<dbReference type="PROSITE" id="PS50127">
    <property type="entry name" value="UBC_2"/>
    <property type="match status" value="1"/>
</dbReference>
<evidence type="ECO:0000256" key="4">
    <source>
        <dbReference type="RuleBase" id="RU362109"/>
    </source>
</evidence>
<dbReference type="Pfam" id="PF00179">
    <property type="entry name" value="UQ_con"/>
    <property type="match status" value="1"/>
</dbReference>
<dbReference type="EMBL" id="KN730325">
    <property type="protein sequence ID" value="KIH61203.1"/>
    <property type="molecule type" value="Genomic_DNA"/>
</dbReference>
<keyword evidence="4" id="KW-0547">Nucleotide-binding</keyword>
<dbReference type="CDD" id="cd00195">
    <property type="entry name" value="UBCc_UEV"/>
    <property type="match status" value="1"/>
</dbReference>
<sequence>MCLIKTSLTSFCIREIAELSEKKNFIVSVSKVGNKDNYNVKFKSDHPLFSQAPMTVNVDMAGDYPFRPPSVRFAHQFYHPNVDRGGDICIPIVCFDNWKPATTLENSEYSDFM</sequence>
<dbReference type="GO" id="GO:0016874">
    <property type="term" value="F:ligase activity"/>
    <property type="evidence" value="ECO:0007669"/>
    <property type="project" value="UniProtKB-KW"/>
</dbReference>
<keyword evidence="4" id="KW-0067">ATP-binding</keyword>
<keyword evidence="1" id="KW-0808">Transferase</keyword>
<protein>
    <submittedName>
        <fullName evidence="6">Ubiquitin--protein ligase</fullName>
    </submittedName>
</protein>
<feature type="active site" description="Glycyl thioester intermediate" evidence="3">
    <location>
        <position position="89"/>
    </location>
</feature>
<dbReference type="GO" id="GO:0016740">
    <property type="term" value="F:transferase activity"/>
    <property type="evidence" value="ECO:0007669"/>
    <property type="project" value="UniProtKB-KW"/>
</dbReference>
<proteinExistence type="inferred from homology"/>
<dbReference type="PROSITE" id="PS00183">
    <property type="entry name" value="UBC_1"/>
    <property type="match status" value="1"/>
</dbReference>
<evidence type="ECO:0000313" key="7">
    <source>
        <dbReference type="Proteomes" id="UP000054047"/>
    </source>
</evidence>
<evidence type="ECO:0000259" key="5">
    <source>
        <dbReference type="PROSITE" id="PS50127"/>
    </source>
</evidence>
<dbReference type="PANTHER" id="PTHR24067">
    <property type="entry name" value="UBIQUITIN-CONJUGATING ENZYME E2"/>
    <property type="match status" value="1"/>
</dbReference>
<keyword evidence="2 4" id="KW-0833">Ubl conjugation pathway</keyword>
<dbReference type="InterPro" id="IPR023313">
    <property type="entry name" value="UBQ-conjugating_AS"/>
</dbReference>
<dbReference type="InterPro" id="IPR000608">
    <property type="entry name" value="UBC"/>
</dbReference>
<accession>A0A0C2CW95</accession>
<name>A0A0C2CW95_9BILA</name>
<dbReference type="AlphaFoldDB" id="A0A0C2CW95"/>
<dbReference type="GO" id="GO:0032446">
    <property type="term" value="P:protein modification by small protein conjugation"/>
    <property type="evidence" value="ECO:0007669"/>
    <property type="project" value="UniProtKB-ARBA"/>
</dbReference>
<feature type="domain" description="UBC core" evidence="5">
    <location>
        <begin position="7"/>
        <end position="113"/>
    </location>
</feature>
<comment type="similarity">
    <text evidence="4">Belongs to the ubiquitin-conjugating enzyme family.</text>
</comment>
<evidence type="ECO:0000256" key="2">
    <source>
        <dbReference type="ARBA" id="ARBA00022786"/>
    </source>
</evidence>
<dbReference type="InterPro" id="IPR016135">
    <property type="entry name" value="UBQ-conjugating_enzyme/RWD"/>
</dbReference>
<keyword evidence="6" id="KW-0436">Ligase</keyword>
<evidence type="ECO:0000256" key="3">
    <source>
        <dbReference type="PROSITE-ProRule" id="PRU10133"/>
    </source>
</evidence>
<gene>
    <name evidence="6" type="ORF">ANCDUO_08531</name>
</gene>